<keyword evidence="4" id="KW-1185">Reference proteome</keyword>
<evidence type="ECO:0000313" key="4">
    <source>
        <dbReference type="Proteomes" id="UP000798808"/>
    </source>
</evidence>
<evidence type="ECO:0000256" key="1">
    <source>
        <dbReference type="ARBA" id="ARBA00022679"/>
    </source>
</evidence>
<evidence type="ECO:0000259" key="2">
    <source>
        <dbReference type="Pfam" id="PF08242"/>
    </source>
</evidence>
<reference evidence="3 4" key="1">
    <citation type="submission" date="2019-02" db="EMBL/GenBank/DDBJ databases">
        <authorList>
            <person name="Goldberg S.R."/>
            <person name="Haltli B.A."/>
            <person name="Correa H."/>
            <person name="Russell K.G."/>
        </authorList>
    </citation>
    <scope>NUCLEOTIDE SEQUENCE [LARGE SCALE GENOMIC DNA]</scope>
    <source>
        <strain evidence="3 4">JCM 16186</strain>
    </source>
</reference>
<keyword evidence="3" id="KW-0489">Methyltransferase</keyword>
<dbReference type="SUPFAM" id="SSF53335">
    <property type="entry name" value="S-adenosyl-L-methionine-dependent methyltransferases"/>
    <property type="match status" value="1"/>
</dbReference>
<dbReference type="Proteomes" id="UP000798808">
    <property type="component" value="Unassembled WGS sequence"/>
</dbReference>
<gene>
    <name evidence="3" type="ORF">E1163_00215</name>
</gene>
<comment type="caution">
    <text evidence="3">The sequence shown here is derived from an EMBL/GenBank/DDBJ whole genome shotgun (WGS) entry which is preliminary data.</text>
</comment>
<dbReference type="PANTHER" id="PTHR45681">
    <property type="entry name" value="POLYKETIDE SYNTHASE 44-RELATED"/>
    <property type="match status" value="1"/>
</dbReference>
<proteinExistence type="predicted"/>
<feature type="domain" description="Methyltransferase type 12" evidence="2">
    <location>
        <begin position="63"/>
        <end position="166"/>
    </location>
</feature>
<keyword evidence="1" id="KW-0808">Transferase</keyword>
<sequence>THYPDILTGKVTAVSVMFPDGSKTLVEGIYKGNPLVDHYNELVAGLVKDYASRRGHEKPLHILEVGAGTGGTSKFVLEALSDFGGELEYHYTDISGSFTAYGKDTYGSRYPFMQFSVLNAETDPLSQGYESGSIDLILATNVIHATSSISRSLCHLKQLLKGNGLLVLNELTRVQSFSTLTFGLTDGWWRYEDGYCREPHSPILRASSWEDQLREAGFRNHRSFGIPGGGQLVMISESDGIIERVQPKIQ</sequence>
<name>A0ABW9RHK3_9BACT</name>
<dbReference type="PANTHER" id="PTHR45681:SF6">
    <property type="entry name" value="POLYKETIDE SYNTHASE 37"/>
    <property type="match status" value="1"/>
</dbReference>
<dbReference type="GO" id="GO:0032259">
    <property type="term" value="P:methylation"/>
    <property type="evidence" value="ECO:0007669"/>
    <property type="project" value="UniProtKB-KW"/>
</dbReference>
<accession>A0ABW9RHK3</accession>
<dbReference type="InterPro" id="IPR013217">
    <property type="entry name" value="Methyltransf_12"/>
</dbReference>
<feature type="non-terminal residue" evidence="3">
    <location>
        <position position="1"/>
    </location>
</feature>
<dbReference type="InterPro" id="IPR029063">
    <property type="entry name" value="SAM-dependent_MTases_sf"/>
</dbReference>
<dbReference type="GO" id="GO:0008168">
    <property type="term" value="F:methyltransferase activity"/>
    <property type="evidence" value="ECO:0007669"/>
    <property type="project" value="UniProtKB-KW"/>
</dbReference>
<dbReference type="Pfam" id="PF08242">
    <property type="entry name" value="Methyltransf_12"/>
    <property type="match status" value="1"/>
</dbReference>
<dbReference type="InterPro" id="IPR050444">
    <property type="entry name" value="Polyketide_Synthase"/>
</dbReference>
<feature type="non-terminal residue" evidence="3">
    <location>
        <position position="250"/>
    </location>
</feature>
<dbReference type="RefSeq" id="WP_155168524.1">
    <property type="nucleotide sequence ID" value="NZ_SMLW01000108.1"/>
</dbReference>
<dbReference type="CDD" id="cd02440">
    <property type="entry name" value="AdoMet_MTases"/>
    <property type="match status" value="1"/>
</dbReference>
<organism evidence="3 4">
    <name type="scientific">Fulvivirga kasyanovii</name>
    <dbReference type="NCBI Taxonomy" id="396812"/>
    <lineage>
        <taxon>Bacteria</taxon>
        <taxon>Pseudomonadati</taxon>
        <taxon>Bacteroidota</taxon>
        <taxon>Cytophagia</taxon>
        <taxon>Cytophagales</taxon>
        <taxon>Fulvivirgaceae</taxon>
        <taxon>Fulvivirga</taxon>
    </lineage>
</organism>
<evidence type="ECO:0000313" key="3">
    <source>
        <dbReference type="EMBL" id="MTI23367.1"/>
    </source>
</evidence>
<dbReference type="Gene3D" id="3.40.50.150">
    <property type="entry name" value="Vaccinia Virus protein VP39"/>
    <property type="match status" value="1"/>
</dbReference>
<dbReference type="EMBL" id="SMLW01000108">
    <property type="protein sequence ID" value="MTI23367.1"/>
    <property type="molecule type" value="Genomic_DNA"/>
</dbReference>
<protein>
    <submittedName>
        <fullName evidence="3">Class I SAM-dependent methyltransferase</fullName>
    </submittedName>
</protein>